<dbReference type="PANTHER" id="PTHR33142:SF40">
    <property type="entry name" value="CYCLIN-DEPENDENT PROTEIN KINASE INHIBITOR SMR6"/>
    <property type="match status" value="1"/>
</dbReference>
<accession>A0A6A4QGR6</accession>
<feature type="compositionally biased region" description="Basic and acidic residues" evidence="3">
    <location>
        <begin position="65"/>
        <end position="74"/>
    </location>
</feature>
<dbReference type="Proteomes" id="UP000447434">
    <property type="component" value="Chromosome 6"/>
</dbReference>
<dbReference type="GO" id="GO:0032875">
    <property type="term" value="P:regulation of DNA endoreduplication"/>
    <property type="evidence" value="ECO:0007669"/>
    <property type="project" value="InterPro"/>
</dbReference>
<dbReference type="OrthoDB" id="1302889at2759"/>
<proteinExistence type="predicted"/>
<evidence type="ECO:0000256" key="3">
    <source>
        <dbReference type="SAM" id="MobiDB-lite"/>
    </source>
</evidence>
<comment type="caution">
    <text evidence="4">The sequence shown here is derived from an EMBL/GenBank/DDBJ whole genome shotgun (WGS) entry which is preliminary data.</text>
</comment>
<evidence type="ECO:0000313" key="5">
    <source>
        <dbReference type="Proteomes" id="UP000447434"/>
    </source>
</evidence>
<gene>
    <name evidence="4" type="ORF">Lalb_Chr06g0175741</name>
</gene>
<evidence type="ECO:0000313" key="4">
    <source>
        <dbReference type="EMBL" id="KAE9612689.1"/>
    </source>
</evidence>
<dbReference type="EMBL" id="WOCE01000006">
    <property type="protein sequence ID" value="KAE9612689.1"/>
    <property type="molecule type" value="Genomic_DNA"/>
</dbReference>
<protein>
    <submittedName>
        <fullName evidence="4">Uncharacterized protein</fullName>
    </submittedName>
</protein>
<keyword evidence="2" id="KW-0131">Cell cycle</keyword>
<reference evidence="5" key="1">
    <citation type="journal article" date="2020" name="Nat. Commun.">
        <title>Genome sequence of the cluster root forming white lupin.</title>
        <authorList>
            <person name="Hufnagel B."/>
            <person name="Marques A."/>
            <person name="Soriano A."/>
            <person name="Marques L."/>
            <person name="Divol F."/>
            <person name="Doumas P."/>
            <person name="Sallet E."/>
            <person name="Mancinotti D."/>
            <person name="Carrere S."/>
            <person name="Marande W."/>
            <person name="Arribat S."/>
            <person name="Keller J."/>
            <person name="Huneau C."/>
            <person name="Blein T."/>
            <person name="Aime D."/>
            <person name="Laguerre M."/>
            <person name="Taylor J."/>
            <person name="Schubert V."/>
            <person name="Nelson M."/>
            <person name="Geu-Flores F."/>
            <person name="Crespi M."/>
            <person name="Gallardo-Guerrero K."/>
            <person name="Delaux P.-M."/>
            <person name="Salse J."/>
            <person name="Berges H."/>
            <person name="Guyot R."/>
            <person name="Gouzy J."/>
            <person name="Peret B."/>
        </authorList>
    </citation>
    <scope>NUCLEOTIDE SEQUENCE [LARGE SCALE GENOMIC DNA]</scope>
    <source>
        <strain evidence="5">cv. Amiga</strain>
    </source>
</reference>
<dbReference type="PANTHER" id="PTHR33142">
    <property type="entry name" value="CYCLIN-DEPENDENT PROTEIN KINASE INHIBITOR SMR13"/>
    <property type="match status" value="1"/>
</dbReference>
<dbReference type="InterPro" id="IPR040389">
    <property type="entry name" value="SMR"/>
</dbReference>
<organism evidence="4 5">
    <name type="scientific">Lupinus albus</name>
    <name type="common">White lupine</name>
    <name type="synonym">Lupinus termis</name>
    <dbReference type="NCBI Taxonomy" id="3870"/>
    <lineage>
        <taxon>Eukaryota</taxon>
        <taxon>Viridiplantae</taxon>
        <taxon>Streptophyta</taxon>
        <taxon>Embryophyta</taxon>
        <taxon>Tracheophyta</taxon>
        <taxon>Spermatophyta</taxon>
        <taxon>Magnoliopsida</taxon>
        <taxon>eudicotyledons</taxon>
        <taxon>Gunneridae</taxon>
        <taxon>Pentapetalae</taxon>
        <taxon>rosids</taxon>
        <taxon>fabids</taxon>
        <taxon>Fabales</taxon>
        <taxon>Fabaceae</taxon>
        <taxon>Papilionoideae</taxon>
        <taxon>50 kb inversion clade</taxon>
        <taxon>genistoids sensu lato</taxon>
        <taxon>core genistoids</taxon>
        <taxon>Genisteae</taxon>
        <taxon>Lupinus</taxon>
    </lineage>
</organism>
<dbReference type="AlphaFoldDB" id="A0A6A4QGR6"/>
<sequence>MMGFSKKKTLQQDSNTIISLESESKKCAIAGIGISVRSLKPINTKGRGKENEEEDEEDCTTPTTKEARIPEKLKCPMAPRKKKPTKRNNFNGVVREFFNPPDLETVFKYHVVHKSI</sequence>
<name>A0A6A4QGR6_LUPAL</name>
<evidence type="ECO:0000256" key="2">
    <source>
        <dbReference type="ARBA" id="ARBA00023306"/>
    </source>
</evidence>
<evidence type="ECO:0000256" key="1">
    <source>
        <dbReference type="ARBA" id="ARBA00023013"/>
    </source>
</evidence>
<keyword evidence="1" id="KW-0649">Protein kinase inhibitor</keyword>
<feature type="region of interest" description="Disordered" evidence="3">
    <location>
        <begin position="42"/>
        <end position="88"/>
    </location>
</feature>
<keyword evidence="5" id="KW-1185">Reference proteome</keyword>
<dbReference type="GO" id="GO:0004860">
    <property type="term" value="F:protein kinase inhibitor activity"/>
    <property type="evidence" value="ECO:0007669"/>
    <property type="project" value="UniProtKB-KW"/>
</dbReference>